<accession>A0A1I4EDF7</accession>
<dbReference type="Gene3D" id="2.40.30.170">
    <property type="match status" value="1"/>
</dbReference>
<dbReference type="SUPFAM" id="SSF111369">
    <property type="entry name" value="HlyD-like secretion proteins"/>
    <property type="match status" value="1"/>
</dbReference>
<keyword evidence="2" id="KW-0812">Transmembrane</keyword>
<dbReference type="Gene3D" id="1.10.287.470">
    <property type="entry name" value="Helix hairpin bin"/>
    <property type="match status" value="1"/>
</dbReference>
<proteinExistence type="predicted"/>
<dbReference type="AlphaFoldDB" id="A0A1I4EDF7"/>
<dbReference type="InterPro" id="IPR058625">
    <property type="entry name" value="MdtA-like_BSH"/>
</dbReference>
<keyword evidence="3" id="KW-1133">Transmembrane helix</keyword>
<sequence>MKRAFWIALGLLMILVSWYLAADRRTPFTSNARVKAVITPITPQVSGTVLEINAENGEIVEAGAVLARIDSRQFEIQKHSAEADLELATQDVGAGSADVSSAQARVTRAETDLETESLQAARVFDLEKKGLIAVAKADESRRLLADAEATLEQARADLESAKQALGSSGQDNPRIQAALAKLADAELKLSWTVLKAPARGVLSDLDLAVGNYARSGQSLMTFVDSTNVWIEAYMTENNLGNIKIGDPVDVVLDMHPGKIWKGQVASLSIASSDGTSSKPGEPTAIPRVSGWLRDPQRFALRIVLPDYTEGDETDDVRFNVNGQADVIVYTRDRGFLNAIGRVYIKIVALFSYAY</sequence>
<dbReference type="InterPro" id="IPR050739">
    <property type="entry name" value="MFP"/>
</dbReference>
<keyword evidence="8" id="KW-1185">Reference proteome</keyword>
<organism evidence="7 8">
    <name type="scientific">Shimia haliotis</name>
    <dbReference type="NCBI Taxonomy" id="1280847"/>
    <lineage>
        <taxon>Bacteria</taxon>
        <taxon>Pseudomonadati</taxon>
        <taxon>Pseudomonadota</taxon>
        <taxon>Alphaproteobacteria</taxon>
        <taxon>Rhodobacterales</taxon>
        <taxon>Roseobacteraceae</taxon>
    </lineage>
</organism>
<dbReference type="Proteomes" id="UP000198851">
    <property type="component" value="Unassembled WGS sequence"/>
</dbReference>
<dbReference type="PANTHER" id="PTHR30386:SF26">
    <property type="entry name" value="TRANSPORT PROTEIN COMB"/>
    <property type="match status" value="1"/>
</dbReference>
<evidence type="ECO:0000256" key="4">
    <source>
        <dbReference type="ARBA" id="ARBA00023136"/>
    </source>
</evidence>
<dbReference type="OrthoDB" id="9811754at2"/>
<keyword evidence="4" id="KW-0472">Membrane</keyword>
<keyword evidence="5" id="KW-0175">Coiled coil</keyword>
<protein>
    <submittedName>
        <fullName evidence="7">Multidrug resistance efflux pump</fullName>
    </submittedName>
</protein>
<dbReference type="Gene3D" id="2.40.50.100">
    <property type="match status" value="1"/>
</dbReference>
<evidence type="ECO:0000259" key="6">
    <source>
        <dbReference type="Pfam" id="PF25917"/>
    </source>
</evidence>
<evidence type="ECO:0000256" key="1">
    <source>
        <dbReference type="ARBA" id="ARBA00004167"/>
    </source>
</evidence>
<comment type="subcellular location">
    <subcellularLocation>
        <location evidence="1">Membrane</location>
        <topology evidence="1">Single-pass membrane protein</topology>
    </subcellularLocation>
</comment>
<dbReference type="RefSeq" id="WP_093323845.1">
    <property type="nucleotide sequence ID" value="NZ_FOSZ01000004.1"/>
</dbReference>
<dbReference type="GO" id="GO:0016020">
    <property type="term" value="C:membrane"/>
    <property type="evidence" value="ECO:0007669"/>
    <property type="project" value="UniProtKB-SubCell"/>
</dbReference>
<evidence type="ECO:0000256" key="3">
    <source>
        <dbReference type="ARBA" id="ARBA00022989"/>
    </source>
</evidence>
<feature type="domain" description="Multidrug resistance protein MdtA-like barrel-sandwich hybrid" evidence="6">
    <location>
        <begin position="41"/>
        <end position="223"/>
    </location>
</feature>
<evidence type="ECO:0000313" key="7">
    <source>
        <dbReference type="EMBL" id="SFL03293.1"/>
    </source>
</evidence>
<evidence type="ECO:0000313" key="8">
    <source>
        <dbReference type="Proteomes" id="UP000198851"/>
    </source>
</evidence>
<dbReference type="PANTHER" id="PTHR30386">
    <property type="entry name" value="MEMBRANE FUSION SUBUNIT OF EMRAB-TOLC MULTIDRUG EFFLUX PUMP"/>
    <property type="match status" value="1"/>
</dbReference>
<evidence type="ECO:0000256" key="5">
    <source>
        <dbReference type="SAM" id="Coils"/>
    </source>
</evidence>
<name>A0A1I4EDF7_9RHOB</name>
<reference evidence="8" key="1">
    <citation type="submission" date="2016-10" db="EMBL/GenBank/DDBJ databases">
        <authorList>
            <person name="Varghese N."/>
            <person name="Submissions S."/>
        </authorList>
    </citation>
    <scope>NUCLEOTIDE SEQUENCE [LARGE SCALE GENOMIC DNA]</scope>
    <source>
        <strain evidence="8">DSM 28453</strain>
    </source>
</reference>
<evidence type="ECO:0000256" key="2">
    <source>
        <dbReference type="ARBA" id="ARBA00022692"/>
    </source>
</evidence>
<dbReference type="Pfam" id="PF25917">
    <property type="entry name" value="BSH_RND"/>
    <property type="match status" value="1"/>
</dbReference>
<dbReference type="STRING" id="1280847.SAMN04488036_104184"/>
<gene>
    <name evidence="7" type="ORF">SAMN04488036_104184</name>
</gene>
<dbReference type="EMBL" id="FOSZ01000004">
    <property type="protein sequence ID" value="SFL03293.1"/>
    <property type="molecule type" value="Genomic_DNA"/>
</dbReference>
<feature type="coiled-coil region" evidence="5">
    <location>
        <begin position="137"/>
        <end position="164"/>
    </location>
</feature>